<evidence type="ECO:0000313" key="2">
    <source>
        <dbReference type="EMBL" id="GFS86799.1"/>
    </source>
</evidence>
<keyword evidence="3" id="KW-1185">Reference proteome</keyword>
<feature type="region of interest" description="Disordered" evidence="1">
    <location>
        <begin position="80"/>
        <end position="100"/>
    </location>
</feature>
<comment type="caution">
    <text evidence="2">The sequence shown here is derived from an EMBL/GenBank/DDBJ whole genome shotgun (WGS) entry which is preliminary data.</text>
</comment>
<reference evidence="2" key="1">
    <citation type="submission" date="2020-08" db="EMBL/GenBank/DDBJ databases">
        <title>Multicomponent nature underlies the extraordinary mechanical properties of spider dragline silk.</title>
        <authorList>
            <person name="Kono N."/>
            <person name="Nakamura H."/>
            <person name="Mori M."/>
            <person name="Yoshida Y."/>
            <person name="Ohtoshi R."/>
            <person name="Malay A.D."/>
            <person name="Moran D.A.P."/>
            <person name="Tomita M."/>
            <person name="Numata K."/>
            <person name="Arakawa K."/>
        </authorList>
    </citation>
    <scope>NUCLEOTIDE SEQUENCE</scope>
</reference>
<sequence>MSRCHHLARATVSWRAVPSLSDPTFLFPSPSKRHNRYWIRKKTRASPSLKGCSILPQPGSGKELGSEGLQVVSEAYPIHTRHDSSQVSRPRSSKSEPQSKVIYDELASNYNFAVYSRIPIIPYDEIQQMQASNL</sequence>
<organism evidence="2 3">
    <name type="scientific">Nephila pilipes</name>
    <name type="common">Giant wood spider</name>
    <name type="synonym">Nephila maculata</name>
    <dbReference type="NCBI Taxonomy" id="299642"/>
    <lineage>
        <taxon>Eukaryota</taxon>
        <taxon>Metazoa</taxon>
        <taxon>Ecdysozoa</taxon>
        <taxon>Arthropoda</taxon>
        <taxon>Chelicerata</taxon>
        <taxon>Arachnida</taxon>
        <taxon>Araneae</taxon>
        <taxon>Araneomorphae</taxon>
        <taxon>Entelegynae</taxon>
        <taxon>Araneoidea</taxon>
        <taxon>Nephilidae</taxon>
        <taxon>Nephila</taxon>
    </lineage>
</organism>
<dbReference type="AlphaFoldDB" id="A0A8X6TA74"/>
<evidence type="ECO:0000313" key="3">
    <source>
        <dbReference type="Proteomes" id="UP000887013"/>
    </source>
</evidence>
<proteinExistence type="predicted"/>
<accession>A0A8X6TA74</accession>
<evidence type="ECO:0000256" key="1">
    <source>
        <dbReference type="SAM" id="MobiDB-lite"/>
    </source>
</evidence>
<dbReference type="Proteomes" id="UP000887013">
    <property type="component" value="Unassembled WGS sequence"/>
</dbReference>
<name>A0A8X6TA74_NEPPI</name>
<gene>
    <name evidence="2" type="ORF">NPIL_140771</name>
</gene>
<protein>
    <submittedName>
        <fullName evidence="2">Uncharacterized protein</fullName>
    </submittedName>
</protein>
<dbReference type="EMBL" id="BMAW01098819">
    <property type="protein sequence ID" value="GFS86799.1"/>
    <property type="molecule type" value="Genomic_DNA"/>
</dbReference>